<dbReference type="InterPro" id="IPR006504">
    <property type="entry name" value="Tscrpt_reg_Spx/MgsR"/>
</dbReference>
<keyword evidence="4" id="KW-1185">Reference proteome</keyword>
<dbReference type="Pfam" id="PF03960">
    <property type="entry name" value="ArsC"/>
    <property type="match status" value="1"/>
</dbReference>
<evidence type="ECO:0000256" key="1">
    <source>
        <dbReference type="ARBA" id="ARBA00007198"/>
    </source>
</evidence>
<dbReference type="PROSITE" id="PS51353">
    <property type="entry name" value="ARSC"/>
    <property type="match status" value="1"/>
</dbReference>
<evidence type="ECO:0000313" key="4">
    <source>
        <dbReference type="Proteomes" id="UP000294593"/>
    </source>
</evidence>
<reference evidence="3 4" key="1">
    <citation type="submission" date="2019-03" db="EMBL/GenBank/DDBJ databases">
        <title>Genomic Encyclopedia of Type Strains, Phase IV (KMG-IV): sequencing the most valuable type-strain genomes for metagenomic binning, comparative biology and taxonomic classification.</title>
        <authorList>
            <person name="Goeker M."/>
        </authorList>
    </citation>
    <scope>NUCLEOTIDE SEQUENCE [LARGE SCALE GENOMIC DNA]</scope>
    <source>
        <strain evidence="3 4">DSM 11901</strain>
    </source>
</reference>
<accession>A0A4R6RNJ5</accession>
<dbReference type="InterPro" id="IPR036249">
    <property type="entry name" value="Thioredoxin-like_sf"/>
</dbReference>
<dbReference type="PANTHER" id="PTHR30041">
    <property type="entry name" value="ARSENATE REDUCTASE"/>
    <property type="match status" value="1"/>
</dbReference>
<dbReference type="PANTHER" id="PTHR30041:SF8">
    <property type="entry name" value="PROTEIN YFFB"/>
    <property type="match status" value="1"/>
</dbReference>
<sequence length="121" mass="13207">MSLLVHGIPNCNTVKKARTWLDEQGAAFAFHDYKKQGVPADRLDAWIAQVGWEVLVNRQGTTWRQLDETVKAGVVDAASAKALMLQHASVIKRPVIELDGEVLSVGFDEAKAAKVAARLKA</sequence>
<name>A0A4R6RNJ5_9BURK</name>
<dbReference type="NCBIfam" id="NF008107">
    <property type="entry name" value="PRK10853.1"/>
    <property type="match status" value="1"/>
</dbReference>
<evidence type="ECO:0000313" key="3">
    <source>
        <dbReference type="EMBL" id="TDP88152.1"/>
    </source>
</evidence>
<dbReference type="CDD" id="cd03035">
    <property type="entry name" value="ArsC_Yffb"/>
    <property type="match status" value="1"/>
</dbReference>
<proteinExistence type="inferred from homology"/>
<comment type="similarity">
    <text evidence="1 2">Belongs to the ArsC family.</text>
</comment>
<dbReference type="InterPro" id="IPR006660">
    <property type="entry name" value="Arsenate_reductase-like"/>
</dbReference>
<comment type="caution">
    <text evidence="3">The sequence shown here is derived from an EMBL/GenBank/DDBJ whole genome shotgun (WGS) entry which is preliminary data.</text>
</comment>
<organism evidence="3 4">
    <name type="scientific">Aquabacterium commune</name>
    <dbReference type="NCBI Taxonomy" id="70586"/>
    <lineage>
        <taxon>Bacteria</taxon>
        <taxon>Pseudomonadati</taxon>
        <taxon>Pseudomonadota</taxon>
        <taxon>Betaproteobacteria</taxon>
        <taxon>Burkholderiales</taxon>
        <taxon>Aquabacterium</taxon>
    </lineage>
</organism>
<dbReference type="Proteomes" id="UP000294593">
    <property type="component" value="Unassembled WGS sequence"/>
</dbReference>
<dbReference type="SUPFAM" id="SSF52833">
    <property type="entry name" value="Thioredoxin-like"/>
    <property type="match status" value="1"/>
</dbReference>
<dbReference type="RefSeq" id="WP_133605798.1">
    <property type="nucleotide sequence ID" value="NZ_SNXW01000001.1"/>
</dbReference>
<protein>
    <submittedName>
        <fullName evidence="3">Spx/MgsR family transcriptional regulator</fullName>
    </submittedName>
</protein>
<dbReference type="EMBL" id="SNXW01000001">
    <property type="protein sequence ID" value="TDP88152.1"/>
    <property type="molecule type" value="Genomic_DNA"/>
</dbReference>
<dbReference type="NCBIfam" id="TIGR01617">
    <property type="entry name" value="arsC_related"/>
    <property type="match status" value="1"/>
</dbReference>
<evidence type="ECO:0000256" key="2">
    <source>
        <dbReference type="PROSITE-ProRule" id="PRU01282"/>
    </source>
</evidence>
<dbReference type="OrthoDB" id="9803749at2"/>
<dbReference type="AlphaFoldDB" id="A0A4R6RNJ5"/>
<dbReference type="Gene3D" id="3.40.30.10">
    <property type="entry name" value="Glutaredoxin"/>
    <property type="match status" value="1"/>
</dbReference>
<gene>
    <name evidence="3" type="ORF">EV672_101296</name>
</gene>